<dbReference type="OrthoDB" id="10514881at2759"/>
<evidence type="ECO:0000313" key="2">
    <source>
        <dbReference type="EMBL" id="VDM95977.1"/>
    </source>
</evidence>
<organism evidence="4">
    <name type="scientific">Thelazia callipaeda</name>
    <name type="common">Oriental eyeworm</name>
    <name type="synonym">Parasitic nematode</name>
    <dbReference type="NCBI Taxonomy" id="103827"/>
    <lineage>
        <taxon>Eukaryota</taxon>
        <taxon>Metazoa</taxon>
        <taxon>Ecdysozoa</taxon>
        <taxon>Nematoda</taxon>
        <taxon>Chromadorea</taxon>
        <taxon>Rhabditida</taxon>
        <taxon>Spirurina</taxon>
        <taxon>Spiruromorpha</taxon>
        <taxon>Thelazioidea</taxon>
        <taxon>Thelaziidae</taxon>
        <taxon>Thelazia</taxon>
    </lineage>
</organism>
<dbReference type="WBParaSite" id="TCLT_0000083601-mRNA-1">
    <property type="protein sequence ID" value="TCLT_0000083601-mRNA-1"/>
    <property type="gene ID" value="TCLT_0000083601"/>
</dbReference>
<dbReference type="OMA" id="NGNMMEL"/>
<accession>A0A0N5CL58</accession>
<dbReference type="AlphaFoldDB" id="A0A0N5CL58"/>
<sequence>MSGRRKTTPIRLLDATETFNPVSSVDSMPSTSAASDIQSADVQDSLMLAEANSSIKLSSKQLVFNNIFKQESIRKNGNMMELTSASSPRGHMYSSKSDSSSISDHTR</sequence>
<feature type="region of interest" description="Disordered" evidence="1">
    <location>
        <begin position="79"/>
        <end position="107"/>
    </location>
</feature>
<protein>
    <submittedName>
        <fullName evidence="2 4">Uncharacterized protein</fullName>
    </submittedName>
</protein>
<dbReference type="STRING" id="103827.A0A0N5CL58"/>
<proteinExistence type="predicted"/>
<dbReference type="Proteomes" id="UP000276776">
    <property type="component" value="Unassembled WGS sequence"/>
</dbReference>
<reference evidence="2 3" key="2">
    <citation type="submission" date="2018-11" db="EMBL/GenBank/DDBJ databases">
        <authorList>
            <consortium name="Pathogen Informatics"/>
        </authorList>
    </citation>
    <scope>NUCLEOTIDE SEQUENCE [LARGE SCALE GENOMIC DNA]</scope>
</reference>
<gene>
    <name evidence="2" type="ORF">TCLT_LOCUS837</name>
</gene>
<evidence type="ECO:0000256" key="1">
    <source>
        <dbReference type="SAM" id="MobiDB-lite"/>
    </source>
</evidence>
<dbReference type="EMBL" id="UYYF01000076">
    <property type="protein sequence ID" value="VDM95977.1"/>
    <property type="molecule type" value="Genomic_DNA"/>
</dbReference>
<feature type="compositionally biased region" description="Low complexity" evidence="1">
    <location>
        <begin position="94"/>
        <end position="107"/>
    </location>
</feature>
<keyword evidence="3" id="KW-1185">Reference proteome</keyword>
<evidence type="ECO:0000313" key="3">
    <source>
        <dbReference type="Proteomes" id="UP000276776"/>
    </source>
</evidence>
<name>A0A0N5CL58_THECL</name>
<reference evidence="4" key="1">
    <citation type="submission" date="2017-02" db="UniProtKB">
        <authorList>
            <consortium name="WormBaseParasite"/>
        </authorList>
    </citation>
    <scope>IDENTIFICATION</scope>
</reference>
<evidence type="ECO:0000313" key="4">
    <source>
        <dbReference type="WBParaSite" id="TCLT_0000083601-mRNA-1"/>
    </source>
</evidence>